<feature type="region of interest" description="Disordered" evidence="1">
    <location>
        <begin position="1"/>
        <end position="125"/>
    </location>
</feature>
<feature type="region of interest" description="Disordered" evidence="1">
    <location>
        <begin position="327"/>
        <end position="462"/>
    </location>
</feature>
<feature type="region of interest" description="Disordered" evidence="1">
    <location>
        <begin position="174"/>
        <end position="210"/>
    </location>
</feature>
<reference evidence="2 3" key="1">
    <citation type="journal article" date="2024" name="Science">
        <title>Giant polyketide synthase enzymes in the biosynthesis of giant marine polyether toxins.</title>
        <authorList>
            <person name="Fallon T.R."/>
            <person name="Shende V.V."/>
            <person name="Wierzbicki I.H."/>
            <person name="Pendleton A.L."/>
            <person name="Watervoot N.F."/>
            <person name="Auber R.P."/>
            <person name="Gonzalez D.J."/>
            <person name="Wisecaver J.H."/>
            <person name="Moore B.S."/>
        </authorList>
    </citation>
    <scope>NUCLEOTIDE SEQUENCE [LARGE SCALE GENOMIC DNA]</scope>
    <source>
        <strain evidence="2 3">12B1</strain>
    </source>
</reference>
<feature type="compositionally biased region" description="Low complexity" evidence="1">
    <location>
        <begin position="564"/>
        <end position="575"/>
    </location>
</feature>
<accession>A0AB34IKH5</accession>
<dbReference type="Proteomes" id="UP001515480">
    <property type="component" value="Unassembled WGS sequence"/>
</dbReference>
<feature type="compositionally biased region" description="Low complexity" evidence="1">
    <location>
        <begin position="174"/>
        <end position="187"/>
    </location>
</feature>
<evidence type="ECO:0000313" key="2">
    <source>
        <dbReference type="EMBL" id="KAL1500448.1"/>
    </source>
</evidence>
<feature type="compositionally biased region" description="Low complexity" evidence="1">
    <location>
        <begin position="41"/>
        <end position="82"/>
    </location>
</feature>
<feature type="compositionally biased region" description="Polar residues" evidence="1">
    <location>
        <begin position="594"/>
        <end position="603"/>
    </location>
</feature>
<organism evidence="2 3">
    <name type="scientific">Prymnesium parvum</name>
    <name type="common">Toxic golden alga</name>
    <dbReference type="NCBI Taxonomy" id="97485"/>
    <lineage>
        <taxon>Eukaryota</taxon>
        <taxon>Haptista</taxon>
        <taxon>Haptophyta</taxon>
        <taxon>Prymnesiophyceae</taxon>
        <taxon>Prymnesiales</taxon>
        <taxon>Prymnesiaceae</taxon>
        <taxon>Prymnesium</taxon>
    </lineage>
</organism>
<feature type="region of interest" description="Disordered" evidence="1">
    <location>
        <begin position="635"/>
        <end position="677"/>
    </location>
</feature>
<comment type="caution">
    <text evidence="2">The sequence shown here is derived from an EMBL/GenBank/DDBJ whole genome shotgun (WGS) entry which is preliminary data.</text>
</comment>
<dbReference type="AlphaFoldDB" id="A0AB34IKH5"/>
<feature type="compositionally biased region" description="Basic and acidic residues" evidence="1">
    <location>
        <begin position="370"/>
        <end position="381"/>
    </location>
</feature>
<feature type="compositionally biased region" description="Low complexity" evidence="1">
    <location>
        <begin position="97"/>
        <end position="107"/>
    </location>
</feature>
<evidence type="ECO:0000313" key="3">
    <source>
        <dbReference type="Proteomes" id="UP001515480"/>
    </source>
</evidence>
<sequence>MSSPRQSEAKASPRQSNTAMEQLAINAAKALRLSTSRRRPSSASRPADSSRTPAAATSATSAAAAASAASTPAPAACTESAAVSTPPPSKPPAVIFTATPAPTTRPARPIRRSHSAAGCASGCTHEAPRSLPYRIQAAAAAACAAQPSSPTPFTPTPPAAAAPAAATVASLASADPTPAPLSSAPSPAFAPFPPLPAPTPTPKSHGRRIHRSHTAGALPPRAAAAQQVLHLELTSELEARELARRVRSLDIGDVMTHRALDSLSGGGATTAGGRHLLTLAHPVETERALLHLAQAGLCASEVPARELMLRLAGRSADRLTSLASNRRWGGTPVAEGARAVPPAISPRGPTQTVDPLTWRETGASSPPARSRAERHADEEVPRSPLTWEATACGGGGRARRHSDLRCGDSPERRRRGGGGGGGGEEEGGASGEWGVASGAYDPLTWLPCEGGGEAARRQSFDRRSVRLAAWSDAFRSARGADGKLRLTDELGLEGDVEGACEESSPSRTPREAARSLFEFVAPPAGQALDESHASPPDTNPDEQAKTRRSIRRAAWGNPAVHHPSAAVGGSSQSSSNPLTWGRPHQPFERKREQAASSPESPRTTAAGISCFSPDSVPSRHARKEAAELRFTAAASGMPKAVQGKRSATFAGGDNPVRPRPPIPLPPVEGAAHELKPW</sequence>
<keyword evidence="3" id="KW-1185">Reference proteome</keyword>
<proteinExistence type="predicted"/>
<feature type="region of interest" description="Disordered" evidence="1">
    <location>
        <begin position="495"/>
        <end position="623"/>
    </location>
</feature>
<evidence type="ECO:0000256" key="1">
    <source>
        <dbReference type="SAM" id="MobiDB-lite"/>
    </source>
</evidence>
<feature type="compositionally biased region" description="Pro residues" evidence="1">
    <location>
        <begin position="657"/>
        <end position="666"/>
    </location>
</feature>
<protein>
    <submittedName>
        <fullName evidence="2">Uncharacterized protein</fullName>
    </submittedName>
</protein>
<name>A0AB34IKH5_PRYPA</name>
<feature type="compositionally biased region" description="Basic and acidic residues" evidence="1">
    <location>
        <begin position="401"/>
        <end position="411"/>
    </location>
</feature>
<feature type="compositionally biased region" description="Pro residues" evidence="1">
    <location>
        <begin position="188"/>
        <end position="201"/>
    </location>
</feature>
<gene>
    <name evidence="2" type="ORF">AB1Y20_013105</name>
</gene>
<dbReference type="EMBL" id="JBGBPQ010000023">
    <property type="protein sequence ID" value="KAL1500448.1"/>
    <property type="molecule type" value="Genomic_DNA"/>
</dbReference>